<keyword evidence="3" id="KW-1185">Reference proteome</keyword>
<sequence>MCLCVCTANPHSRDPSRGVFRDDENFSLALLHRGPRFDSASPLLAGRVKAGIQEGPETNAVESRQQRQQQPQDAQFIQSINPFPLGDSGGVVPTDGCAS</sequence>
<dbReference type="EMBL" id="MU032349">
    <property type="protein sequence ID" value="KAF3763107.1"/>
    <property type="molecule type" value="Genomic_DNA"/>
</dbReference>
<dbReference type="RefSeq" id="XP_040774086.1">
    <property type="nucleotide sequence ID" value="XM_040915075.1"/>
</dbReference>
<evidence type="ECO:0000256" key="1">
    <source>
        <dbReference type="SAM" id="MobiDB-lite"/>
    </source>
</evidence>
<comment type="caution">
    <text evidence="2">The sequence shown here is derived from an EMBL/GenBank/DDBJ whole genome shotgun (WGS) entry which is preliminary data.</text>
</comment>
<accession>A0A9P4XYH6</accession>
<dbReference type="GeneID" id="63832204"/>
<evidence type="ECO:0000313" key="2">
    <source>
        <dbReference type="EMBL" id="KAF3763107.1"/>
    </source>
</evidence>
<name>A0A9P4XYH6_CRYP1</name>
<feature type="region of interest" description="Disordered" evidence="1">
    <location>
        <begin position="56"/>
        <end position="99"/>
    </location>
</feature>
<proteinExistence type="predicted"/>
<dbReference type="Proteomes" id="UP000803844">
    <property type="component" value="Unassembled WGS sequence"/>
</dbReference>
<gene>
    <name evidence="2" type="ORF">M406DRAFT_103681</name>
</gene>
<organism evidence="2 3">
    <name type="scientific">Cryphonectria parasitica (strain ATCC 38755 / EP155)</name>
    <dbReference type="NCBI Taxonomy" id="660469"/>
    <lineage>
        <taxon>Eukaryota</taxon>
        <taxon>Fungi</taxon>
        <taxon>Dikarya</taxon>
        <taxon>Ascomycota</taxon>
        <taxon>Pezizomycotina</taxon>
        <taxon>Sordariomycetes</taxon>
        <taxon>Sordariomycetidae</taxon>
        <taxon>Diaporthales</taxon>
        <taxon>Cryphonectriaceae</taxon>
        <taxon>Cryphonectria-Endothia species complex</taxon>
        <taxon>Cryphonectria</taxon>
    </lineage>
</organism>
<feature type="compositionally biased region" description="Low complexity" evidence="1">
    <location>
        <begin position="66"/>
        <end position="78"/>
    </location>
</feature>
<dbReference type="AlphaFoldDB" id="A0A9P4XYH6"/>
<reference evidence="2" key="1">
    <citation type="journal article" date="2020" name="Phytopathology">
        <title>Genome sequence of the chestnut blight fungus Cryphonectria parasitica EP155: A fundamental resource for an archetypical invasive plant pathogen.</title>
        <authorList>
            <person name="Crouch J.A."/>
            <person name="Dawe A."/>
            <person name="Aerts A."/>
            <person name="Barry K."/>
            <person name="Churchill A.C.L."/>
            <person name="Grimwood J."/>
            <person name="Hillman B."/>
            <person name="Milgroom M.G."/>
            <person name="Pangilinan J."/>
            <person name="Smith M."/>
            <person name="Salamov A."/>
            <person name="Schmutz J."/>
            <person name="Yadav J."/>
            <person name="Grigoriev I.V."/>
            <person name="Nuss D."/>
        </authorList>
    </citation>
    <scope>NUCLEOTIDE SEQUENCE</scope>
    <source>
        <strain evidence="2">EP155</strain>
    </source>
</reference>
<protein>
    <submittedName>
        <fullName evidence="2">Uncharacterized protein</fullName>
    </submittedName>
</protein>
<evidence type="ECO:0000313" key="3">
    <source>
        <dbReference type="Proteomes" id="UP000803844"/>
    </source>
</evidence>